<dbReference type="PANTHER" id="PTHR13257:SF0">
    <property type="entry name" value="NUCLEAR PORE COMPLEX PROTEIN NUP88"/>
    <property type="match status" value="1"/>
</dbReference>
<dbReference type="SUPFAM" id="SSF50978">
    <property type="entry name" value="WD40 repeat-like"/>
    <property type="match status" value="1"/>
</dbReference>
<evidence type="ECO:0000256" key="5">
    <source>
        <dbReference type="ARBA" id="ARBA00023010"/>
    </source>
</evidence>
<dbReference type="InterPro" id="IPR015943">
    <property type="entry name" value="WD40/YVTN_repeat-like_dom_sf"/>
</dbReference>
<evidence type="ECO:0008006" key="12">
    <source>
        <dbReference type="Google" id="ProtNLM"/>
    </source>
</evidence>
<feature type="compositionally biased region" description="Acidic residues" evidence="9">
    <location>
        <begin position="673"/>
        <end position="682"/>
    </location>
</feature>
<evidence type="ECO:0000256" key="6">
    <source>
        <dbReference type="ARBA" id="ARBA00023132"/>
    </source>
</evidence>
<name>A0A9P4UU10_9PEZI</name>
<evidence type="ECO:0000256" key="8">
    <source>
        <dbReference type="SAM" id="Coils"/>
    </source>
</evidence>
<keyword evidence="5" id="KW-0811">Translocation</keyword>
<dbReference type="PANTHER" id="PTHR13257">
    <property type="entry name" value="NUCLEOPORIN NUP84-RELATED"/>
    <property type="match status" value="1"/>
</dbReference>
<feature type="coiled-coil region" evidence="8">
    <location>
        <begin position="709"/>
        <end position="736"/>
    </location>
</feature>
<dbReference type="AlphaFoldDB" id="A0A9P4UU10"/>
<feature type="region of interest" description="Disordered" evidence="9">
    <location>
        <begin position="778"/>
        <end position="832"/>
    </location>
</feature>
<keyword evidence="3" id="KW-0509">mRNA transport</keyword>
<keyword evidence="6" id="KW-0906">Nuclear pore complex</keyword>
<evidence type="ECO:0000256" key="4">
    <source>
        <dbReference type="ARBA" id="ARBA00022927"/>
    </source>
</evidence>
<dbReference type="OrthoDB" id="341482at2759"/>
<evidence type="ECO:0000313" key="10">
    <source>
        <dbReference type="EMBL" id="KAF2725311.1"/>
    </source>
</evidence>
<comment type="caution">
    <text evidence="10">The sequence shown here is derived from an EMBL/GenBank/DDBJ whole genome shotgun (WGS) entry which is preliminary data.</text>
</comment>
<proteinExistence type="predicted"/>
<evidence type="ECO:0000256" key="9">
    <source>
        <dbReference type="SAM" id="MobiDB-lite"/>
    </source>
</evidence>
<dbReference type="GO" id="GO:0000055">
    <property type="term" value="P:ribosomal large subunit export from nucleus"/>
    <property type="evidence" value="ECO:0007669"/>
    <property type="project" value="InterPro"/>
</dbReference>
<keyword evidence="2" id="KW-0813">Transport</keyword>
<evidence type="ECO:0000256" key="2">
    <source>
        <dbReference type="ARBA" id="ARBA00022448"/>
    </source>
</evidence>
<reference evidence="10" key="1">
    <citation type="journal article" date="2020" name="Stud. Mycol.">
        <title>101 Dothideomycetes genomes: a test case for predicting lifestyles and emergence of pathogens.</title>
        <authorList>
            <person name="Haridas S."/>
            <person name="Albert R."/>
            <person name="Binder M."/>
            <person name="Bloem J."/>
            <person name="Labutti K."/>
            <person name="Salamov A."/>
            <person name="Andreopoulos B."/>
            <person name="Baker S."/>
            <person name="Barry K."/>
            <person name="Bills G."/>
            <person name="Bluhm B."/>
            <person name="Cannon C."/>
            <person name="Castanera R."/>
            <person name="Culley D."/>
            <person name="Daum C."/>
            <person name="Ezra D."/>
            <person name="Gonzalez J."/>
            <person name="Henrissat B."/>
            <person name="Kuo A."/>
            <person name="Liang C."/>
            <person name="Lipzen A."/>
            <person name="Lutzoni F."/>
            <person name="Magnuson J."/>
            <person name="Mondo S."/>
            <person name="Nolan M."/>
            <person name="Ohm R."/>
            <person name="Pangilinan J."/>
            <person name="Park H.-J."/>
            <person name="Ramirez L."/>
            <person name="Alfaro M."/>
            <person name="Sun H."/>
            <person name="Tritt A."/>
            <person name="Yoshinaga Y."/>
            <person name="Zwiers L.-H."/>
            <person name="Turgeon B."/>
            <person name="Goodwin S."/>
            <person name="Spatafora J."/>
            <person name="Crous P."/>
            <person name="Grigoriev I."/>
        </authorList>
    </citation>
    <scope>NUCLEOTIDE SEQUENCE</scope>
    <source>
        <strain evidence="10">CBS 116435</strain>
    </source>
</reference>
<dbReference type="GO" id="GO:0006606">
    <property type="term" value="P:protein import into nucleus"/>
    <property type="evidence" value="ECO:0007669"/>
    <property type="project" value="TreeGrafter"/>
</dbReference>
<feature type="compositionally biased region" description="Basic and acidic residues" evidence="9">
    <location>
        <begin position="660"/>
        <end position="670"/>
    </location>
</feature>
<dbReference type="GO" id="GO:0006406">
    <property type="term" value="P:mRNA export from nucleus"/>
    <property type="evidence" value="ECO:0007669"/>
    <property type="project" value="TreeGrafter"/>
</dbReference>
<keyword evidence="4" id="KW-0653">Protein transport</keyword>
<evidence type="ECO:0000256" key="3">
    <source>
        <dbReference type="ARBA" id="ARBA00022816"/>
    </source>
</evidence>
<evidence type="ECO:0000256" key="1">
    <source>
        <dbReference type="ARBA" id="ARBA00004567"/>
    </source>
</evidence>
<feature type="compositionally biased region" description="Basic and acidic residues" evidence="9">
    <location>
        <begin position="699"/>
        <end position="708"/>
    </location>
</feature>
<evidence type="ECO:0000313" key="11">
    <source>
        <dbReference type="Proteomes" id="UP000799441"/>
    </source>
</evidence>
<organism evidence="10 11">
    <name type="scientific">Polychaeton citri CBS 116435</name>
    <dbReference type="NCBI Taxonomy" id="1314669"/>
    <lineage>
        <taxon>Eukaryota</taxon>
        <taxon>Fungi</taxon>
        <taxon>Dikarya</taxon>
        <taxon>Ascomycota</taxon>
        <taxon>Pezizomycotina</taxon>
        <taxon>Dothideomycetes</taxon>
        <taxon>Dothideomycetidae</taxon>
        <taxon>Capnodiales</taxon>
        <taxon>Capnodiaceae</taxon>
        <taxon>Polychaeton</taxon>
    </lineage>
</organism>
<sequence length="914" mass="100533">MPKILSRTPPWLLPLFQASSPQSQATPSGPTQRLAHRGTEVFAAVGEREIRWSDLNILQYNHNDTGEEQIQPYRLLQTPVVHPIKQLSVSPSGAFIAVCTEHTIHVCVLPSPSLLRSPDNAPVKPRSFQVGPTAHVLDQSALVSVLWHPLGPDGHTLVTVSKDACCRMWELDSNSRNTFSEPALAVDLKKLANASTSHGDFSASKFGTNAGFGLAVAEMEVAAACFGGYGTDEEHGWASMTLWIAMTEGDVYALCPFLPSKWRAPSTLLPSLSTSVVAKARAVSNDVSASESEKRCSDHQTRWLADVDSQEPFTTPLAEGYEIEIYDRPQRPGIVPRIQGPFNVTPELDFGEITDIRVVGQKIDAEALFGEDDEEALEQFSEGVSVGVICLASSASKVYVCLDLDNVEAEWLPSKRSQGYGINEEDEKELLLFETVDLSGPDSPESCFPTFTPSPLDRYELMVTSPTGVHTLSFNDWVGQLEAELAAEDDTGVNVRLDAILKNLGTKVEHTIFIDSPEVEAQYSTAIAILDPSIGYFLVTSTPSNEPFAALLDIPAQVHPFEPDEELAALPAPPPREAYRKAAEFDTNKYPITLNQNIKAYASSIHYDLAKPVQYAPKDLQVMTEAHRILARQTHDIGRAAAELFRACERMREELRKQISDVRTAADKIDSITGEDEEDLEGENQTNTPPISGEDANDDGWHESQPRGKAQLELKIERAQLQNEVINRRVEELRRKMLRLGGAQLSAREAAFMEEVKRIDIDTRGFGDSILDMIPNASQASTEDPETPIAAPASPAQILKLPNSPSEQRRRQRESAEAAVEEDEEGDDGNSGELVRRLKQALELQQKLGGETKEAVEGLKRNAQEGSVGRGAGAGGYGDTFKRRKMEEVWALLERETDLVEAVMGRLKRLERIG</sequence>
<dbReference type="Gene3D" id="2.130.10.10">
    <property type="entry name" value="YVTN repeat-like/Quinoprotein amine dehydrogenase"/>
    <property type="match status" value="1"/>
</dbReference>
<feature type="region of interest" description="Disordered" evidence="9">
    <location>
        <begin position="660"/>
        <end position="708"/>
    </location>
</feature>
<gene>
    <name evidence="10" type="ORF">K431DRAFT_281266</name>
</gene>
<accession>A0A9P4UU10</accession>
<keyword evidence="7" id="KW-0539">Nucleus</keyword>
<dbReference type="InterPro" id="IPR037700">
    <property type="entry name" value="NUP88/NUP82"/>
</dbReference>
<dbReference type="InterPro" id="IPR036322">
    <property type="entry name" value="WD40_repeat_dom_sf"/>
</dbReference>
<keyword evidence="11" id="KW-1185">Reference proteome</keyword>
<dbReference type="EMBL" id="MU003768">
    <property type="protein sequence ID" value="KAF2725311.1"/>
    <property type="molecule type" value="Genomic_DNA"/>
</dbReference>
<feature type="compositionally biased region" description="Acidic residues" evidence="9">
    <location>
        <begin position="819"/>
        <end position="830"/>
    </location>
</feature>
<keyword evidence="8" id="KW-0175">Coiled coil</keyword>
<feature type="compositionally biased region" description="Basic and acidic residues" evidence="9">
    <location>
        <begin position="807"/>
        <end position="816"/>
    </location>
</feature>
<protein>
    <recommendedName>
        <fullName evidence="12">WD40 repeat-like protein</fullName>
    </recommendedName>
</protein>
<dbReference type="Proteomes" id="UP000799441">
    <property type="component" value="Unassembled WGS sequence"/>
</dbReference>
<dbReference type="GO" id="GO:0005643">
    <property type="term" value="C:nuclear pore"/>
    <property type="evidence" value="ECO:0007669"/>
    <property type="project" value="UniProtKB-SubCell"/>
</dbReference>
<evidence type="ECO:0000256" key="7">
    <source>
        <dbReference type="ARBA" id="ARBA00023242"/>
    </source>
</evidence>
<dbReference type="GO" id="GO:0000056">
    <property type="term" value="P:ribosomal small subunit export from nucleus"/>
    <property type="evidence" value="ECO:0007669"/>
    <property type="project" value="InterPro"/>
</dbReference>
<dbReference type="GO" id="GO:0017056">
    <property type="term" value="F:structural constituent of nuclear pore"/>
    <property type="evidence" value="ECO:0007669"/>
    <property type="project" value="InterPro"/>
</dbReference>
<comment type="subcellular location">
    <subcellularLocation>
        <location evidence="1">Nucleus</location>
        <location evidence="1">Nuclear pore complex</location>
    </subcellularLocation>
</comment>